<dbReference type="Proteomes" id="UP001165121">
    <property type="component" value="Unassembled WGS sequence"/>
</dbReference>
<sequence length="130" mass="14428">MRWVEQRLPATDDSVAQEALRDTDMAETEISCLEEDEVLSSETSVSNSGSRRPRKSKRNRSGCRRLRRRPTAADQAPSSEGVNVVEYSEGSPNRIRTDDVANPPSDVATITRLPGLSWKLFLREGLVSAP</sequence>
<evidence type="ECO:0000313" key="3">
    <source>
        <dbReference type="Proteomes" id="UP001165121"/>
    </source>
</evidence>
<reference evidence="2" key="1">
    <citation type="submission" date="2023-04" db="EMBL/GenBank/DDBJ databases">
        <title>Phytophthora fragariaefolia NBRC 109709.</title>
        <authorList>
            <person name="Ichikawa N."/>
            <person name="Sato H."/>
            <person name="Tonouchi N."/>
        </authorList>
    </citation>
    <scope>NUCLEOTIDE SEQUENCE</scope>
    <source>
        <strain evidence="2">NBRC 109709</strain>
    </source>
</reference>
<dbReference type="AlphaFoldDB" id="A0A9W6UBF9"/>
<evidence type="ECO:0000313" key="2">
    <source>
        <dbReference type="EMBL" id="GMF28825.1"/>
    </source>
</evidence>
<feature type="compositionally biased region" description="Basic residues" evidence="1">
    <location>
        <begin position="51"/>
        <end position="70"/>
    </location>
</feature>
<evidence type="ECO:0000256" key="1">
    <source>
        <dbReference type="SAM" id="MobiDB-lite"/>
    </source>
</evidence>
<gene>
    <name evidence="2" type="ORF">Pfra01_000604800</name>
</gene>
<dbReference type="OrthoDB" id="10423578at2759"/>
<keyword evidence="3" id="KW-1185">Reference proteome</keyword>
<comment type="caution">
    <text evidence="2">The sequence shown here is derived from an EMBL/GenBank/DDBJ whole genome shotgun (WGS) entry which is preliminary data.</text>
</comment>
<protein>
    <submittedName>
        <fullName evidence="2">Unnamed protein product</fullName>
    </submittedName>
</protein>
<proteinExistence type="predicted"/>
<accession>A0A9W6UBF9</accession>
<name>A0A9W6UBF9_9STRA</name>
<feature type="region of interest" description="Disordered" evidence="1">
    <location>
        <begin position="1"/>
        <end position="104"/>
    </location>
</feature>
<organism evidence="2 3">
    <name type="scientific">Phytophthora fragariaefolia</name>
    <dbReference type="NCBI Taxonomy" id="1490495"/>
    <lineage>
        <taxon>Eukaryota</taxon>
        <taxon>Sar</taxon>
        <taxon>Stramenopiles</taxon>
        <taxon>Oomycota</taxon>
        <taxon>Peronosporomycetes</taxon>
        <taxon>Peronosporales</taxon>
        <taxon>Peronosporaceae</taxon>
        <taxon>Phytophthora</taxon>
    </lineage>
</organism>
<dbReference type="EMBL" id="BSXT01000499">
    <property type="protein sequence ID" value="GMF28825.1"/>
    <property type="molecule type" value="Genomic_DNA"/>
</dbReference>